<organism evidence="3 4">
    <name type="scientific">Pristionchus pacificus</name>
    <name type="common">Parasitic nematode worm</name>
    <dbReference type="NCBI Taxonomy" id="54126"/>
    <lineage>
        <taxon>Eukaryota</taxon>
        <taxon>Metazoa</taxon>
        <taxon>Ecdysozoa</taxon>
        <taxon>Nematoda</taxon>
        <taxon>Chromadorea</taxon>
        <taxon>Rhabditida</taxon>
        <taxon>Rhabditina</taxon>
        <taxon>Diplogasteromorpha</taxon>
        <taxon>Diplogasteroidea</taxon>
        <taxon>Neodiplogasteridae</taxon>
        <taxon>Pristionchus</taxon>
    </lineage>
</organism>
<feature type="region of interest" description="Disordered" evidence="1">
    <location>
        <begin position="146"/>
        <end position="184"/>
    </location>
</feature>
<evidence type="ECO:0000313" key="4">
    <source>
        <dbReference type="Proteomes" id="UP000005239"/>
    </source>
</evidence>
<sequence>MLLRLFPIFALFVSSEAADTAGIPLGNGNAGITGGGYGDVYGGKVSDGVYGMGGRAGGELGLTGLMGLGSGRRKRHDYNFVQIASISSVVAKPAHAAATAAPGRSKRQIVNTFPMASALASVYGAQAVAGSAAGAGPGRFVPFGSLYPLPPPPPPTTTTTTTPAPTPAPTIVPPTQAPTSEEEC</sequence>
<reference evidence="3" key="2">
    <citation type="submission" date="2022-06" db="UniProtKB">
        <authorList>
            <consortium name="EnsemblMetazoa"/>
        </authorList>
    </citation>
    <scope>IDENTIFICATION</scope>
    <source>
        <strain evidence="3">PS312</strain>
    </source>
</reference>
<accession>A0A2A6CWU0</accession>
<protein>
    <submittedName>
        <fullName evidence="3">Uncharacterized protein</fullName>
    </submittedName>
</protein>
<feature type="chain" id="PRO_5043983024" evidence="2">
    <location>
        <begin position="18"/>
        <end position="184"/>
    </location>
</feature>
<accession>A0A8R1Y6Y0</accession>
<evidence type="ECO:0000256" key="1">
    <source>
        <dbReference type="SAM" id="MobiDB-lite"/>
    </source>
</evidence>
<feature type="compositionally biased region" description="Pro residues" evidence="1">
    <location>
        <begin position="164"/>
        <end position="176"/>
    </location>
</feature>
<name>A0A2A6CWU0_PRIPA</name>
<keyword evidence="2" id="KW-0732">Signal</keyword>
<dbReference type="AlphaFoldDB" id="A0A2A6CWU0"/>
<dbReference type="Proteomes" id="UP000005239">
    <property type="component" value="Unassembled WGS sequence"/>
</dbReference>
<evidence type="ECO:0000313" key="3">
    <source>
        <dbReference type="EnsemblMetazoa" id="PPA08000.1"/>
    </source>
</evidence>
<keyword evidence="4" id="KW-1185">Reference proteome</keyword>
<feature type="signal peptide" evidence="2">
    <location>
        <begin position="1"/>
        <end position="17"/>
    </location>
</feature>
<proteinExistence type="predicted"/>
<reference evidence="4" key="1">
    <citation type="journal article" date="2008" name="Nat. Genet.">
        <title>The Pristionchus pacificus genome provides a unique perspective on nematode lifestyle and parasitism.</title>
        <authorList>
            <person name="Dieterich C."/>
            <person name="Clifton S.W."/>
            <person name="Schuster L.N."/>
            <person name="Chinwalla A."/>
            <person name="Delehaunty K."/>
            <person name="Dinkelacker I."/>
            <person name="Fulton L."/>
            <person name="Fulton R."/>
            <person name="Godfrey J."/>
            <person name="Minx P."/>
            <person name="Mitreva M."/>
            <person name="Roeseler W."/>
            <person name="Tian H."/>
            <person name="Witte H."/>
            <person name="Yang S.P."/>
            <person name="Wilson R.K."/>
            <person name="Sommer R.J."/>
        </authorList>
    </citation>
    <scope>NUCLEOTIDE SEQUENCE [LARGE SCALE GENOMIC DNA]</scope>
    <source>
        <strain evidence="4">PS312</strain>
    </source>
</reference>
<dbReference type="EnsemblMetazoa" id="PPA08000.1">
    <property type="protein sequence ID" value="PPA08000.1"/>
    <property type="gene ID" value="WBGene00097554"/>
</dbReference>
<gene>
    <name evidence="3" type="primary">WBGene00097554</name>
</gene>
<evidence type="ECO:0000256" key="2">
    <source>
        <dbReference type="SAM" id="SignalP"/>
    </source>
</evidence>